<dbReference type="RefSeq" id="WP_192395763.1">
    <property type="nucleotide sequence ID" value="NZ_CAJHIU010000003.1"/>
</dbReference>
<comment type="caution">
    <text evidence="6">The sequence shown here is derived from an EMBL/GenBank/DDBJ whole genome shotgun (WGS) entry which is preliminary data.</text>
</comment>
<dbReference type="SUPFAM" id="SSF53335">
    <property type="entry name" value="S-adenosyl-L-methionine-dependent methyltransferases"/>
    <property type="match status" value="1"/>
</dbReference>
<evidence type="ECO:0000313" key="7">
    <source>
        <dbReference type="Proteomes" id="UP000641152"/>
    </source>
</evidence>
<proteinExistence type="predicted"/>
<evidence type="ECO:0000313" key="6">
    <source>
        <dbReference type="EMBL" id="MBD9363045.1"/>
    </source>
</evidence>
<accession>A0ABR9DIW7</accession>
<evidence type="ECO:0000256" key="2">
    <source>
        <dbReference type="ARBA" id="ARBA00022679"/>
    </source>
</evidence>
<evidence type="ECO:0000259" key="5">
    <source>
        <dbReference type="Pfam" id="PF08100"/>
    </source>
</evidence>
<dbReference type="PANTHER" id="PTHR43712">
    <property type="entry name" value="PUTATIVE (AFU_ORTHOLOGUE AFUA_4G14580)-RELATED"/>
    <property type="match status" value="1"/>
</dbReference>
<keyword evidence="3" id="KW-0949">S-adenosyl-L-methionine</keyword>
<dbReference type="InterPro" id="IPR001077">
    <property type="entry name" value="COMT_C"/>
</dbReference>
<keyword evidence="7" id="KW-1185">Reference proteome</keyword>
<dbReference type="PANTHER" id="PTHR43712:SF2">
    <property type="entry name" value="O-METHYLTRANSFERASE CICE"/>
    <property type="match status" value="1"/>
</dbReference>
<dbReference type="EMBL" id="JACXST010000003">
    <property type="protein sequence ID" value="MBD9363045.1"/>
    <property type="molecule type" value="Genomic_DNA"/>
</dbReference>
<name>A0ABR9DIW7_9GAMM</name>
<dbReference type="GO" id="GO:0032259">
    <property type="term" value="P:methylation"/>
    <property type="evidence" value="ECO:0007669"/>
    <property type="project" value="UniProtKB-KW"/>
</dbReference>
<reference evidence="6 7" key="1">
    <citation type="submission" date="2020-09" db="EMBL/GenBank/DDBJ databases">
        <title>Methylomonas albis sp. nov. and Methylomonas fluvii sp. nov.: Two cold-adapted methanotrophs from the River Elbe and an amended description of Methylovulum psychrotolerans strain Eb1.</title>
        <authorList>
            <person name="Bussmann I.K."/>
            <person name="Klings K.-W."/>
            <person name="Warnstedt J."/>
            <person name="Hoppert M."/>
            <person name="Saborowski A."/>
            <person name="Horn F."/>
            <person name="Liebner S."/>
        </authorList>
    </citation>
    <scope>NUCLEOTIDE SEQUENCE [LARGE SCALE GENOMIC DNA]</scope>
    <source>
        <strain evidence="6 7">EbB</strain>
    </source>
</reference>
<dbReference type="Pfam" id="PF08100">
    <property type="entry name" value="Dimerisation"/>
    <property type="match status" value="1"/>
</dbReference>
<dbReference type="SUPFAM" id="SSF46785">
    <property type="entry name" value="Winged helix' DNA-binding domain"/>
    <property type="match status" value="1"/>
</dbReference>
<keyword evidence="2" id="KW-0808">Transferase</keyword>
<dbReference type="PIRSF" id="PIRSF005739">
    <property type="entry name" value="O-mtase"/>
    <property type="match status" value="1"/>
</dbReference>
<dbReference type="Gene3D" id="3.40.50.150">
    <property type="entry name" value="Vaccinia Virus protein VP39"/>
    <property type="match status" value="1"/>
</dbReference>
<dbReference type="Proteomes" id="UP000641152">
    <property type="component" value="Unassembled WGS sequence"/>
</dbReference>
<evidence type="ECO:0000256" key="3">
    <source>
        <dbReference type="ARBA" id="ARBA00022691"/>
    </source>
</evidence>
<sequence length="377" mass="41431">MTLQKNAGAVRRFAKLARFGAWLQNLPNKIVPPPFRLIQIGSAFWQSRALYVAARLDIAGALAGGEASIETLAERVAADADALYRLLRMLAAMGVFEEVADRRFKNNKLSSCLRPDHPNSVRAMVLMHNSPAISRPWFEQLEQGVRSGGVPFESVHGQAFYDYMDDHPEFDALFAQAMDSVEALAGDSFATDFDWSRFERIIDVGGSKGTKSLAILKRHPQLKALVADREQVIQGAAQFWQEKGEGAALQRMSFEGCDLLKAVPKAHSGKDIYLLSAVLHGFDDDTCVTVLRNVAQASADSGAAIAVMEMVMPDSPTDIATAAFDMQMFVNTRGRERTLAEWRRLFDASGLVLQEVVSLRTFGKILVLRAAHCASPV</sequence>
<dbReference type="PROSITE" id="PS51683">
    <property type="entry name" value="SAM_OMT_II"/>
    <property type="match status" value="1"/>
</dbReference>
<keyword evidence="1 6" id="KW-0489">Methyltransferase</keyword>
<dbReference type="InterPro" id="IPR029063">
    <property type="entry name" value="SAM-dependent_MTases_sf"/>
</dbReference>
<organism evidence="6 7">
    <name type="scientific">Methylomonas fluvii</name>
    <dbReference type="NCBI Taxonomy" id="1854564"/>
    <lineage>
        <taxon>Bacteria</taxon>
        <taxon>Pseudomonadati</taxon>
        <taxon>Pseudomonadota</taxon>
        <taxon>Gammaproteobacteria</taxon>
        <taxon>Methylococcales</taxon>
        <taxon>Methylococcaceae</taxon>
        <taxon>Methylomonas</taxon>
    </lineage>
</organism>
<dbReference type="Pfam" id="PF00891">
    <property type="entry name" value="Methyltransf_2"/>
    <property type="match status" value="1"/>
</dbReference>
<protein>
    <submittedName>
        <fullName evidence="6">Methyltransferase</fullName>
    </submittedName>
</protein>
<dbReference type="Gene3D" id="1.10.10.10">
    <property type="entry name" value="Winged helix-like DNA-binding domain superfamily/Winged helix DNA-binding domain"/>
    <property type="match status" value="1"/>
</dbReference>
<dbReference type="InterPro" id="IPR036388">
    <property type="entry name" value="WH-like_DNA-bd_sf"/>
</dbReference>
<dbReference type="InterPro" id="IPR036390">
    <property type="entry name" value="WH_DNA-bd_sf"/>
</dbReference>
<evidence type="ECO:0000259" key="4">
    <source>
        <dbReference type="Pfam" id="PF00891"/>
    </source>
</evidence>
<evidence type="ECO:0000256" key="1">
    <source>
        <dbReference type="ARBA" id="ARBA00022603"/>
    </source>
</evidence>
<dbReference type="InterPro" id="IPR016461">
    <property type="entry name" value="COMT-like"/>
</dbReference>
<dbReference type="InterPro" id="IPR012967">
    <property type="entry name" value="COMT_dimerisation"/>
</dbReference>
<gene>
    <name evidence="6" type="ORF">EBB_21665</name>
</gene>
<dbReference type="GO" id="GO:0008168">
    <property type="term" value="F:methyltransferase activity"/>
    <property type="evidence" value="ECO:0007669"/>
    <property type="project" value="UniProtKB-KW"/>
</dbReference>
<feature type="domain" description="O-methyltransferase C-terminal" evidence="4">
    <location>
        <begin position="138"/>
        <end position="350"/>
    </location>
</feature>
<feature type="domain" description="O-methyltransferase dimerisation" evidence="5">
    <location>
        <begin position="42"/>
        <end position="113"/>
    </location>
</feature>